<evidence type="ECO:0000256" key="2">
    <source>
        <dbReference type="ARBA" id="ARBA00022448"/>
    </source>
</evidence>
<sequence length="332" mass="35899">MRFVVSAATLLALPAVVAAQPVSLKLSFFSSDRTVAYTAAIKPFVDAVNRDGAGLVNIEVYTSGTLGKVQRELPDLVLSGAADMAFIVPGQNPDRFVDTGVIELPGLFQSVREATLTFTELAKGQALAGYSDFFVIGVFTTSPDAIHSRKPIRSIADLRGQRIRVNNAIQAEVLTKLGARPSVIAFNETAPAIMSGEIDGALTAVPQLFDVGIGRLTSYHFLLNTSVAPLTLLMNRKALDALSPAAQAIIRKYSGDWAAASFIDVYEKADKKAFEELQQDRRRTVVIPSQADLDTARAVYATVSDEFAAKSSRHAVLVRRVHEYIAKFRVAK</sequence>
<dbReference type="Pfam" id="PF03480">
    <property type="entry name" value="DctP"/>
    <property type="match status" value="1"/>
</dbReference>
<keyword evidence="6" id="KW-1185">Reference proteome</keyword>
<proteinExistence type="inferred from homology"/>
<protein>
    <submittedName>
        <fullName evidence="5">C4-dicarboxylate ABC transporter substrate-binding protein</fullName>
    </submittedName>
</protein>
<comment type="similarity">
    <text evidence="1">Belongs to the bacterial solute-binding protein 7 family.</text>
</comment>
<dbReference type="NCBIfam" id="NF037995">
    <property type="entry name" value="TRAP_S1"/>
    <property type="match status" value="1"/>
</dbReference>
<dbReference type="InterPro" id="IPR018389">
    <property type="entry name" value="DctP_fam"/>
</dbReference>
<evidence type="ECO:0000256" key="3">
    <source>
        <dbReference type="ARBA" id="ARBA00022729"/>
    </source>
</evidence>
<dbReference type="PANTHER" id="PTHR33376">
    <property type="match status" value="1"/>
</dbReference>
<feature type="chain" id="PRO_5016903381" evidence="4">
    <location>
        <begin position="20"/>
        <end position="332"/>
    </location>
</feature>
<evidence type="ECO:0000313" key="6">
    <source>
        <dbReference type="Proteomes" id="UP000263993"/>
    </source>
</evidence>
<accession>A0A371BE87</accession>
<dbReference type="EMBL" id="QRGO01000001">
    <property type="protein sequence ID" value="RDV05827.1"/>
    <property type="molecule type" value="Genomic_DNA"/>
</dbReference>
<evidence type="ECO:0000256" key="4">
    <source>
        <dbReference type="SAM" id="SignalP"/>
    </source>
</evidence>
<organism evidence="5 6">
    <name type="scientific">Undibacter mobilis</name>
    <dbReference type="NCBI Taxonomy" id="2292256"/>
    <lineage>
        <taxon>Bacteria</taxon>
        <taxon>Pseudomonadati</taxon>
        <taxon>Pseudomonadota</taxon>
        <taxon>Alphaproteobacteria</taxon>
        <taxon>Hyphomicrobiales</taxon>
        <taxon>Nitrobacteraceae</taxon>
        <taxon>Undibacter</taxon>
    </lineage>
</organism>
<dbReference type="OrthoDB" id="9799287at2"/>
<keyword evidence="3 4" id="KW-0732">Signal</keyword>
<dbReference type="GO" id="GO:0055085">
    <property type="term" value="P:transmembrane transport"/>
    <property type="evidence" value="ECO:0007669"/>
    <property type="project" value="InterPro"/>
</dbReference>
<evidence type="ECO:0000313" key="5">
    <source>
        <dbReference type="EMBL" id="RDV05827.1"/>
    </source>
</evidence>
<dbReference type="PANTHER" id="PTHR33376:SF7">
    <property type="entry name" value="C4-DICARBOXYLATE-BINDING PROTEIN DCTB"/>
    <property type="match status" value="1"/>
</dbReference>
<reference evidence="6" key="1">
    <citation type="submission" date="2018-08" db="EMBL/GenBank/DDBJ databases">
        <authorList>
            <person name="Kim S.-J."/>
            <person name="Jung G.-Y."/>
        </authorList>
    </citation>
    <scope>NUCLEOTIDE SEQUENCE [LARGE SCALE GENOMIC DNA]</scope>
    <source>
        <strain evidence="6">GY_H</strain>
    </source>
</reference>
<keyword evidence="2" id="KW-0813">Transport</keyword>
<name>A0A371BE87_9BRAD</name>
<dbReference type="Gene3D" id="3.40.190.170">
    <property type="entry name" value="Bacterial extracellular solute-binding protein, family 7"/>
    <property type="match status" value="1"/>
</dbReference>
<evidence type="ECO:0000256" key="1">
    <source>
        <dbReference type="ARBA" id="ARBA00009023"/>
    </source>
</evidence>
<dbReference type="AlphaFoldDB" id="A0A371BE87"/>
<dbReference type="SUPFAM" id="SSF53850">
    <property type="entry name" value="Periplasmic binding protein-like II"/>
    <property type="match status" value="1"/>
</dbReference>
<gene>
    <name evidence="5" type="ORF">DXH78_10540</name>
</gene>
<dbReference type="Proteomes" id="UP000263993">
    <property type="component" value="Unassembled WGS sequence"/>
</dbReference>
<dbReference type="InterPro" id="IPR038404">
    <property type="entry name" value="TRAP_DctP_sf"/>
</dbReference>
<feature type="signal peptide" evidence="4">
    <location>
        <begin position="1"/>
        <end position="19"/>
    </location>
</feature>
<comment type="caution">
    <text evidence="5">The sequence shown here is derived from an EMBL/GenBank/DDBJ whole genome shotgun (WGS) entry which is preliminary data.</text>
</comment>